<dbReference type="Pfam" id="PF00668">
    <property type="entry name" value="Condensation"/>
    <property type="match status" value="1"/>
</dbReference>
<dbReference type="Gene3D" id="3.30.300.30">
    <property type="match status" value="1"/>
</dbReference>
<evidence type="ECO:0000313" key="7">
    <source>
        <dbReference type="Proteomes" id="UP000327000"/>
    </source>
</evidence>
<dbReference type="GO" id="GO:0017000">
    <property type="term" value="P:antibiotic biosynthetic process"/>
    <property type="evidence" value="ECO:0007669"/>
    <property type="project" value="UniProtKB-ARBA"/>
</dbReference>
<dbReference type="PANTHER" id="PTHR45527">
    <property type="entry name" value="NONRIBOSOMAL PEPTIDE SYNTHETASE"/>
    <property type="match status" value="1"/>
</dbReference>
<dbReference type="SUPFAM" id="SSF47336">
    <property type="entry name" value="ACP-like"/>
    <property type="match status" value="1"/>
</dbReference>
<dbReference type="InterPro" id="IPR001242">
    <property type="entry name" value="Condensation_dom"/>
</dbReference>
<dbReference type="PROSITE" id="PS50075">
    <property type="entry name" value="CARRIER"/>
    <property type="match status" value="1"/>
</dbReference>
<dbReference type="CDD" id="cd19540">
    <property type="entry name" value="LCL_NRPS-like"/>
    <property type="match status" value="1"/>
</dbReference>
<evidence type="ECO:0000256" key="2">
    <source>
        <dbReference type="ARBA" id="ARBA00006432"/>
    </source>
</evidence>
<dbReference type="Pfam" id="PF00501">
    <property type="entry name" value="AMP-binding"/>
    <property type="match status" value="1"/>
</dbReference>
<keyword evidence="3" id="KW-0596">Phosphopantetheine</keyword>
<comment type="cofactor">
    <cofactor evidence="1">
        <name>pantetheine 4'-phosphate</name>
        <dbReference type="ChEBI" id="CHEBI:47942"/>
    </cofactor>
</comment>
<dbReference type="Gene3D" id="3.40.50.980">
    <property type="match status" value="2"/>
</dbReference>
<dbReference type="GO" id="GO:0043041">
    <property type="term" value="P:amino acid activation for nonribosomal peptide biosynthetic process"/>
    <property type="evidence" value="ECO:0007669"/>
    <property type="project" value="TreeGrafter"/>
</dbReference>
<evidence type="ECO:0000256" key="3">
    <source>
        <dbReference type="ARBA" id="ARBA00022450"/>
    </source>
</evidence>
<dbReference type="GO" id="GO:0005829">
    <property type="term" value="C:cytosol"/>
    <property type="evidence" value="ECO:0007669"/>
    <property type="project" value="TreeGrafter"/>
</dbReference>
<dbReference type="GO" id="GO:0044550">
    <property type="term" value="P:secondary metabolite biosynthetic process"/>
    <property type="evidence" value="ECO:0007669"/>
    <property type="project" value="TreeGrafter"/>
</dbReference>
<protein>
    <submittedName>
        <fullName evidence="6">AMP-binding protein</fullName>
    </submittedName>
</protein>
<dbReference type="PANTHER" id="PTHR45527:SF1">
    <property type="entry name" value="FATTY ACID SYNTHASE"/>
    <property type="match status" value="1"/>
</dbReference>
<dbReference type="InterPro" id="IPR009081">
    <property type="entry name" value="PP-bd_ACP"/>
</dbReference>
<accession>A0A5N5VXA8</accession>
<dbReference type="SUPFAM" id="SSF52777">
    <property type="entry name" value="CoA-dependent acyltransferases"/>
    <property type="match status" value="2"/>
</dbReference>
<comment type="caution">
    <text evidence="6">The sequence shown here is derived from an EMBL/GenBank/DDBJ whole genome shotgun (WGS) entry which is preliminary data.</text>
</comment>
<dbReference type="Gene3D" id="1.10.1200.10">
    <property type="entry name" value="ACP-like"/>
    <property type="match status" value="1"/>
</dbReference>
<keyword evidence="7" id="KW-1185">Reference proteome</keyword>
<dbReference type="FunFam" id="1.10.1200.10:FF:000016">
    <property type="entry name" value="Non-ribosomal peptide synthase"/>
    <property type="match status" value="1"/>
</dbReference>
<dbReference type="InterPro" id="IPR023213">
    <property type="entry name" value="CAT-like_dom_sf"/>
</dbReference>
<dbReference type="OrthoDB" id="2472181at2"/>
<dbReference type="PROSITE" id="PS00012">
    <property type="entry name" value="PHOSPHOPANTETHEINE"/>
    <property type="match status" value="1"/>
</dbReference>
<dbReference type="GO" id="GO:0072330">
    <property type="term" value="P:monocarboxylic acid biosynthetic process"/>
    <property type="evidence" value="ECO:0007669"/>
    <property type="project" value="UniProtKB-ARBA"/>
</dbReference>
<feature type="non-terminal residue" evidence="6">
    <location>
        <position position="766"/>
    </location>
</feature>
<evidence type="ECO:0000259" key="5">
    <source>
        <dbReference type="PROSITE" id="PS50075"/>
    </source>
</evidence>
<dbReference type="EMBL" id="VOKX01000136">
    <property type="protein sequence ID" value="KAB7833476.1"/>
    <property type="molecule type" value="Genomic_DNA"/>
</dbReference>
<comment type="similarity">
    <text evidence="2">Belongs to the ATP-dependent AMP-binding enzyme family.</text>
</comment>
<evidence type="ECO:0000256" key="4">
    <source>
        <dbReference type="ARBA" id="ARBA00022553"/>
    </source>
</evidence>
<dbReference type="SUPFAM" id="SSF56801">
    <property type="entry name" value="Acetyl-CoA synthetase-like"/>
    <property type="match status" value="2"/>
</dbReference>
<keyword evidence="4" id="KW-0597">Phosphoprotein</keyword>
<dbReference type="InterPro" id="IPR000873">
    <property type="entry name" value="AMP-dep_synth/lig_dom"/>
</dbReference>
<gene>
    <name evidence="6" type="ORF">FRZ00_33715</name>
</gene>
<dbReference type="AlphaFoldDB" id="A0A5N5VXA8"/>
<dbReference type="Gene3D" id="3.30.559.10">
    <property type="entry name" value="Chloramphenicol acetyltransferase-like domain"/>
    <property type="match status" value="1"/>
</dbReference>
<dbReference type="InterPro" id="IPR020845">
    <property type="entry name" value="AMP-binding_CS"/>
</dbReference>
<dbReference type="Gene3D" id="3.30.559.30">
    <property type="entry name" value="Nonribosomal peptide synthetase, condensation domain"/>
    <property type="match status" value="1"/>
</dbReference>
<dbReference type="InterPro" id="IPR045851">
    <property type="entry name" value="AMP-bd_C_sf"/>
</dbReference>
<reference evidence="6 7" key="1">
    <citation type="journal article" date="2019" name="Microb. Cell Fact.">
        <title>Exploring novel herbicidin analogues by transcriptional regulator overexpression and MS/MS molecular networking.</title>
        <authorList>
            <person name="Shi Y."/>
            <person name="Gu R."/>
            <person name="Li Y."/>
            <person name="Wang X."/>
            <person name="Ren W."/>
            <person name="Li X."/>
            <person name="Wang L."/>
            <person name="Xie Y."/>
            <person name="Hong B."/>
        </authorList>
    </citation>
    <scope>NUCLEOTIDE SEQUENCE [LARGE SCALE GENOMIC DNA]</scope>
    <source>
        <strain evidence="6 7">US-43</strain>
    </source>
</reference>
<dbReference type="InterPro" id="IPR020806">
    <property type="entry name" value="PKS_PP-bd"/>
</dbReference>
<dbReference type="RefSeq" id="WP_152266153.1">
    <property type="nucleotide sequence ID" value="NZ_VOKX01000136.1"/>
</dbReference>
<sequence length="766" mass="83191">PEYMVPSAFVVLDALPLTVNGKLDRKALPAPDLGGTGRAPRTEREELLCALFGEVLGVPSVGPDDHFLDLGGHSLLATRLVSRVRAELGTDLAVRDLFEAPTPAALAERTTPGADRRPALTRRERPAELPLSHAQRRMWYLQNLDGSGAAYNVPLVVRVTGALDEDALRHAVVDVTRRHESLRTVVGEHEGRPVQRILDAPDPADALHTAKTTDETLTADVEAAVRHAFDLARELPLRVTAFEVTPEDHVLVLLFHHIAGDEWSMLPFIGDLTAAYTARAAGTAPGWEPLPVQYADYTLWQRELLGDPADEHSAHHRQTAYWRQALDGLPEELALPRDRARGRDTGHRGDTVRAQVPPAVYRGLRDAATATGTTTFMVLQAAVATLLHRLGAGDDIPLGAPVAGRSDAALDGLVGFFVNTLVLRNDLSGDPTFAELLGRVRENDLAAFAHQDLPFDSLVEALNPPRAAGRHPLFQVMLGYQNNDGRAGRLLGLESRILPFELGAAKFELDFNFEETPTAEEIDIAFEYAADLYDRVTAEALVERLLSLLAQIAEDPHRRVGTLDVLTGRERDLVLGEWAATDRELPEKSVAELLAERAATVPDAVALVAGGRVWTFADLDAEVNRLARLLAARGAGPERVVALGLPRSLEMVAALFAVLRTGAAYLPLELDYPVDRLAFMVAETRPVVLLTDSTARHRMPDVPDVPVVELDDPRVAKELADFPAGPVDAVVDLDAAAYVIFTSGSTGRPKGVVTPYRGLTNMQLNH</sequence>
<evidence type="ECO:0000256" key="1">
    <source>
        <dbReference type="ARBA" id="ARBA00001957"/>
    </source>
</evidence>
<dbReference type="SMART" id="SM00823">
    <property type="entry name" value="PKS_PP"/>
    <property type="match status" value="1"/>
</dbReference>
<dbReference type="FunFam" id="3.40.50.980:FF:000001">
    <property type="entry name" value="Non-ribosomal peptide synthetase"/>
    <property type="match status" value="1"/>
</dbReference>
<feature type="domain" description="Carrier" evidence="5">
    <location>
        <begin position="39"/>
        <end position="114"/>
    </location>
</feature>
<dbReference type="GO" id="GO:0003824">
    <property type="term" value="F:catalytic activity"/>
    <property type="evidence" value="ECO:0007669"/>
    <property type="project" value="InterPro"/>
</dbReference>
<dbReference type="InterPro" id="IPR006162">
    <property type="entry name" value="Ppantetheine_attach_site"/>
</dbReference>
<organism evidence="6 7">
    <name type="scientific">Streptomyces mobaraensis</name>
    <name type="common">Streptoverticillium mobaraense</name>
    <dbReference type="NCBI Taxonomy" id="35621"/>
    <lineage>
        <taxon>Bacteria</taxon>
        <taxon>Bacillati</taxon>
        <taxon>Actinomycetota</taxon>
        <taxon>Actinomycetes</taxon>
        <taxon>Kitasatosporales</taxon>
        <taxon>Streptomycetaceae</taxon>
        <taxon>Streptomyces</taxon>
    </lineage>
</organism>
<name>A0A5N5VXA8_STRMB</name>
<dbReference type="PROSITE" id="PS00455">
    <property type="entry name" value="AMP_BINDING"/>
    <property type="match status" value="1"/>
</dbReference>
<dbReference type="GO" id="GO:0031177">
    <property type="term" value="F:phosphopantetheine binding"/>
    <property type="evidence" value="ECO:0007669"/>
    <property type="project" value="InterPro"/>
</dbReference>
<proteinExistence type="inferred from homology"/>
<dbReference type="Pfam" id="PF00550">
    <property type="entry name" value="PP-binding"/>
    <property type="match status" value="1"/>
</dbReference>
<dbReference type="InterPro" id="IPR036736">
    <property type="entry name" value="ACP-like_sf"/>
</dbReference>
<feature type="non-terminal residue" evidence="6">
    <location>
        <position position="1"/>
    </location>
</feature>
<dbReference type="GO" id="GO:0008610">
    <property type="term" value="P:lipid biosynthetic process"/>
    <property type="evidence" value="ECO:0007669"/>
    <property type="project" value="UniProtKB-ARBA"/>
</dbReference>
<dbReference type="Proteomes" id="UP000327000">
    <property type="component" value="Unassembled WGS sequence"/>
</dbReference>
<evidence type="ECO:0000313" key="6">
    <source>
        <dbReference type="EMBL" id="KAB7833476.1"/>
    </source>
</evidence>